<sequence length="46" mass="5203">MYADSNSPHHMTILTLDNISKLLCDKVFGPEHDHPLELEEIGKEIA</sequence>
<reference evidence="1 2" key="1">
    <citation type="submission" date="2024-02" db="EMBL/GenBank/DDBJ databases">
        <title>de novo genome assembly of Solanum bulbocastanum strain 11H21.</title>
        <authorList>
            <person name="Hosaka A.J."/>
        </authorList>
    </citation>
    <scope>NUCLEOTIDE SEQUENCE [LARGE SCALE GENOMIC DNA]</scope>
    <source>
        <tissue evidence="1">Young leaves</tissue>
    </source>
</reference>
<proteinExistence type="predicted"/>
<dbReference type="EMBL" id="JBANQN010000005">
    <property type="protein sequence ID" value="KAK6788839.1"/>
    <property type="molecule type" value="Genomic_DNA"/>
</dbReference>
<evidence type="ECO:0000313" key="1">
    <source>
        <dbReference type="EMBL" id="KAK6788839.1"/>
    </source>
</evidence>
<dbReference type="Proteomes" id="UP001371456">
    <property type="component" value="Unassembled WGS sequence"/>
</dbReference>
<keyword evidence="2" id="KW-1185">Reference proteome</keyword>
<dbReference type="AlphaFoldDB" id="A0AAN8TLC5"/>
<accession>A0AAN8TLC5</accession>
<organism evidence="1 2">
    <name type="scientific">Solanum bulbocastanum</name>
    <name type="common">Wild potato</name>
    <dbReference type="NCBI Taxonomy" id="147425"/>
    <lineage>
        <taxon>Eukaryota</taxon>
        <taxon>Viridiplantae</taxon>
        <taxon>Streptophyta</taxon>
        <taxon>Embryophyta</taxon>
        <taxon>Tracheophyta</taxon>
        <taxon>Spermatophyta</taxon>
        <taxon>Magnoliopsida</taxon>
        <taxon>eudicotyledons</taxon>
        <taxon>Gunneridae</taxon>
        <taxon>Pentapetalae</taxon>
        <taxon>asterids</taxon>
        <taxon>lamiids</taxon>
        <taxon>Solanales</taxon>
        <taxon>Solanaceae</taxon>
        <taxon>Solanoideae</taxon>
        <taxon>Solaneae</taxon>
        <taxon>Solanum</taxon>
    </lineage>
</organism>
<name>A0AAN8TLC5_SOLBU</name>
<evidence type="ECO:0000313" key="2">
    <source>
        <dbReference type="Proteomes" id="UP001371456"/>
    </source>
</evidence>
<protein>
    <submittedName>
        <fullName evidence="1">Uncharacterized protein</fullName>
    </submittedName>
</protein>
<comment type="caution">
    <text evidence="1">The sequence shown here is derived from an EMBL/GenBank/DDBJ whole genome shotgun (WGS) entry which is preliminary data.</text>
</comment>
<gene>
    <name evidence="1" type="ORF">RDI58_012637</name>
</gene>